<organism evidence="2 3">
    <name type="scientific">Paenibacillus aquistagni</name>
    <dbReference type="NCBI Taxonomy" id="1852522"/>
    <lineage>
        <taxon>Bacteria</taxon>
        <taxon>Bacillati</taxon>
        <taxon>Bacillota</taxon>
        <taxon>Bacilli</taxon>
        <taxon>Bacillales</taxon>
        <taxon>Paenibacillaceae</taxon>
        <taxon>Paenibacillus</taxon>
    </lineage>
</organism>
<dbReference type="CDD" id="cd00093">
    <property type="entry name" value="HTH_XRE"/>
    <property type="match status" value="1"/>
</dbReference>
<dbReference type="SMART" id="SM00530">
    <property type="entry name" value="HTH_XRE"/>
    <property type="match status" value="1"/>
</dbReference>
<dbReference type="STRING" id="1852522.SAMN06295960_3860"/>
<dbReference type="Proteomes" id="UP000193834">
    <property type="component" value="Unassembled WGS sequence"/>
</dbReference>
<dbReference type="AlphaFoldDB" id="A0A1X7LPX6"/>
<dbReference type="EMBL" id="FXAZ01000006">
    <property type="protein sequence ID" value="SMG55292.1"/>
    <property type="molecule type" value="Genomic_DNA"/>
</dbReference>
<proteinExistence type="predicted"/>
<evidence type="ECO:0000313" key="3">
    <source>
        <dbReference type="Proteomes" id="UP000193834"/>
    </source>
</evidence>
<dbReference type="GO" id="GO:0003677">
    <property type="term" value="F:DNA binding"/>
    <property type="evidence" value="ECO:0007669"/>
    <property type="project" value="InterPro"/>
</dbReference>
<accession>A0A1X7LPX6</accession>
<dbReference type="InterPro" id="IPR010982">
    <property type="entry name" value="Lambda_DNA-bd_dom_sf"/>
</dbReference>
<dbReference type="Gene3D" id="1.10.260.40">
    <property type="entry name" value="lambda repressor-like DNA-binding domains"/>
    <property type="match status" value="1"/>
</dbReference>
<dbReference type="SUPFAM" id="SSF47413">
    <property type="entry name" value="lambda repressor-like DNA-binding domains"/>
    <property type="match status" value="1"/>
</dbReference>
<reference evidence="2 3" key="1">
    <citation type="submission" date="2017-04" db="EMBL/GenBank/DDBJ databases">
        <authorList>
            <person name="Afonso C.L."/>
            <person name="Miller P.J."/>
            <person name="Scott M.A."/>
            <person name="Spackman E."/>
            <person name="Goraichik I."/>
            <person name="Dimitrov K.M."/>
            <person name="Suarez D.L."/>
            <person name="Swayne D.E."/>
        </authorList>
    </citation>
    <scope>NUCLEOTIDE SEQUENCE [LARGE SCALE GENOMIC DNA]</scope>
    <source>
        <strain evidence="2 3">11</strain>
    </source>
</reference>
<dbReference type="PROSITE" id="PS50943">
    <property type="entry name" value="HTH_CROC1"/>
    <property type="match status" value="1"/>
</dbReference>
<sequence>MIGLQFIADTFQMEYKSVAEKIGVSKQTFQDWIKGRRKIPLQRLQQLSDLFGVNEVELFQKELTESEKLEIQLFYFQKTDSVEDVDVPQIGEDGKEYFIKHTISQNQNVIDYLYVRSKEVKLLENVEHLITGLDPVNEANKETLSSVLQVLNSSTKDKKTLEMVLFYLTEYQKEDYWGGMLSQYSQYADKGFFEKFKNLLNEFGLSN</sequence>
<protein>
    <submittedName>
        <fullName evidence="2">Helix-turn-helix</fullName>
    </submittedName>
</protein>
<evidence type="ECO:0000313" key="2">
    <source>
        <dbReference type="EMBL" id="SMG55292.1"/>
    </source>
</evidence>
<name>A0A1X7LPX6_9BACL</name>
<gene>
    <name evidence="2" type="ORF">SAMN06295960_3860</name>
</gene>
<evidence type="ECO:0000259" key="1">
    <source>
        <dbReference type="PROSITE" id="PS50943"/>
    </source>
</evidence>
<keyword evidence="3" id="KW-1185">Reference proteome</keyword>
<dbReference type="InterPro" id="IPR001387">
    <property type="entry name" value="Cro/C1-type_HTH"/>
</dbReference>
<feature type="domain" description="HTH cro/C1-type" evidence="1">
    <location>
        <begin position="18"/>
        <end position="58"/>
    </location>
</feature>
<dbReference type="Pfam" id="PF01381">
    <property type="entry name" value="HTH_3"/>
    <property type="match status" value="1"/>
</dbReference>